<dbReference type="SUPFAM" id="SSF46689">
    <property type="entry name" value="Homeodomain-like"/>
    <property type="match status" value="1"/>
</dbReference>
<dbReference type="EMBL" id="JAGGKV010000036">
    <property type="protein sequence ID" value="MBP1967562.1"/>
    <property type="molecule type" value="Genomic_DNA"/>
</dbReference>
<accession>A0ABS4I9E3</accession>
<dbReference type="InterPro" id="IPR018062">
    <property type="entry name" value="HTH_AraC-typ_CS"/>
</dbReference>
<gene>
    <name evidence="5" type="ORF">J2Z65_006834</name>
</gene>
<dbReference type="Gene3D" id="1.10.10.60">
    <property type="entry name" value="Homeodomain-like"/>
    <property type="match status" value="2"/>
</dbReference>
<dbReference type="Pfam" id="PF12833">
    <property type="entry name" value="HTH_18"/>
    <property type="match status" value="1"/>
</dbReference>
<keyword evidence="1" id="KW-0805">Transcription regulation</keyword>
<keyword evidence="6" id="KW-1185">Reference proteome</keyword>
<evidence type="ECO:0000259" key="4">
    <source>
        <dbReference type="PROSITE" id="PS01124"/>
    </source>
</evidence>
<dbReference type="PROSITE" id="PS01124">
    <property type="entry name" value="HTH_ARAC_FAMILY_2"/>
    <property type="match status" value="1"/>
</dbReference>
<evidence type="ECO:0000313" key="6">
    <source>
        <dbReference type="Proteomes" id="UP001519344"/>
    </source>
</evidence>
<keyword evidence="3" id="KW-0804">Transcription</keyword>
<dbReference type="PANTHER" id="PTHR43280:SF28">
    <property type="entry name" value="HTH-TYPE TRANSCRIPTIONAL ACTIVATOR RHAS"/>
    <property type="match status" value="1"/>
</dbReference>
<dbReference type="SMART" id="SM00342">
    <property type="entry name" value="HTH_ARAC"/>
    <property type="match status" value="1"/>
</dbReference>
<dbReference type="PRINTS" id="PR00032">
    <property type="entry name" value="HTHARAC"/>
</dbReference>
<name>A0ABS4I9E3_9BACL</name>
<dbReference type="InterPro" id="IPR009057">
    <property type="entry name" value="Homeodomain-like_sf"/>
</dbReference>
<dbReference type="PROSITE" id="PS00041">
    <property type="entry name" value="HTH_ARAC_FAMILY_1"/>
    <property type="match status" value="1"/>
</dbReference>
<dbReference type="InterPro" id="IPR020449">
    <property type="entry name" value="Tscrpt_reg_AraC-type_HTH"/>
</dbReference>
<dbReference type="RefSeq" id="WP_167063029.1">
    <property type="nucleotide sequence ID" value="NZ_JAAOZR010000027.1"/>
</dbReference>
<evidence type="ECO:0000313" key="5">
    <source>
        <dbReference type="EMBL" id="MBP1967562.1"/>
    </source>
</evidence>
<dbReference type="PANTHER" id="PTHR43280">
    <property type="entry name" value="ARAC-FAMILY TRANSCRIPTIONAL REGULATOR"/>
    <property type="match status" value="1"/>
</dbReference>
<evidence type="ECO:0000256" key="2">
    <source>
        <dbReference type="ARBA" id="ARBA00023125"/>
    </source>
</evidence>
<evidence type="ECO:0000256" key="3">
    <source>
        <dbReference type="ARBA" id="ARBA00023163"/>
    </source>
</evidence>
<evidence type="ECO:0000256" key="1">
    <source>
        <dbReference type="ARBA" id="ARBA00023015"/>
    </source>
</evidence>
<sequence>MNENNGIDTFLFEEQARSIHLMSGENVMGVDKGFKTLFSFMDSRAPSGHRDQNSLSEFLVFMKEQQNEILSSNLPHFIFIKPYSWVFYVHLLKNENLNLILGPMQEPQGTEKFQNLIRICYWLFQSNDTDAIPQPTTYTLSHESKLPASPDVSLVHIYYEQEFIHTPIEQGMLLKSKMLAGDIKAIQDYFDSSSNIPTEQVFDPIELAKGDPLRSSKNHFITLCAIACAIAIEGGTDDEYARTLADKFIRQVENIQSRAEIYKFIREIFLKFTYSIIEFSNPNYSTLVMNTIHYMNNHFFEKLTLNDVAKKIGKSPSYISDKVNKETGLSFNENLNQIRVRESKQLLIHTQKSIHAIAIAVGFDYQNHFAKVFKKIVGVTPFQYRNKRGLL</sequence>
<keyword evidence="2" id="KW-0238">DNA-binding</keyword>
<dbReference type="InterPro" id="IPR018060">
    <property type="entry name" value="HTH_AraC"/>
</dbReference>
<dbReference type="Proteomes" id="UP001519344">
    <property type="component" value="Unassembled WGS sequence"/>
</dbReference>
<comment type="caution">
    <text evidence="5">The sequence shown here is derived from an EMBL/GenBank/DDBJ whole genome shotgun (WGS) entry which is preliminary data.</text>
</comment>
<protein>
    <submittedName>
        <fullName evidence="5">AraC-like DNA-binding protein</fullName>
    </submittedName>
</protein>
<organism evidence="5 6">
    <name type="scientific">Paenibacillus aceris</name>
    <dbReference type="NCBI Taxonomy" id="869555"/>
    <lineage>
        <taxon>Bacteria</taxon>
        <taxon>Bacillati</taxon>
        <taxon>Bacillota</taxon>
        <taxon>Bacilli</taxon>
        <taxon>Bacillales</taxon>
        <taxon>Paenibacillaceae</taxon>
        <taxon>Paenibacillus</taxon>
    </lineage>
</organism>
<proteinExistence type="predicted"/>
<reference evidence="5 6" key="1">
    <citation type="submission" date="2021-03" db="EMBL/GenBank/DDBJ databases">
        <title>Genomic Encyclopedia of Type Strains, Phase IV (KMG-IV): sequencing the most valuable type-strain genomes for metagenomic binning, comparative biology and taxonomic classification.</title>
        <authorList>
            <person name="Goeker M."/>
        </authorList>
    </citation>
    <scope>NUCLEOTIDE SEQUENCE [LARGE SCALE GENOMIC DNA]</scope>
    <source>
        <strain evidence="5 6">DSM 24950</strain>
    </source>
</reference>
<feature type="domain" description="HTH araC/xylS-type" evidence="4">
    <location>
        <begin position="289"/>
        <end position="387"/>
    </location>
</feature>